<comment type="caution">
    <text evidence="2">The sequence shown here is derived from an EMBL/GenBank/DDBJ whole genome shotgun (WGS) entry which is preliminary data.</text>
</comment>
<evidence type="ECO:0000313" key="2">
    <source>
        <dbReference type="EMBL" id="KKM80783.1"/>
    </source>
</evidence>
<gene>
    <name evidence="2" type="ORF">LCGC14_1336330</name>
</gene>
<organism evidence="2">
    <name type="scientific">marine sediment metagenome</name>
    <dbReference type="NCBI Taxonomy" id="412755"/>
    <lineage>
        <taxon>unclassified sequences</taxon>
        <taxon>metagenomes</taxon>
        <taxon>ecological metagenomes</taxon>
    </lineage>
</organism>
<proteinExistence type="predicted"/>
<dbReference type="InterPro" id="IPR010095">
    <property type="entry name" value="Cas12f1-like_TNB"/>
</dbReference>
<keyword evidence="1" id="KW-0238">DNA-binding</keyword>
<protein>
    <submittedName>
        <fullName evidence="2">Uncharacterized protein</fullName>
    </submittedName>
</protein>
<dbReference type="EMBL" id="LAZR01008127">
    <property type="protein sequence ID" value="KKM80783.1"/>
    <property type="molecule type" value="Genomic_DNA"/>
</dbReference>
<reference evidence="2" key="1">
    <citation type="journal article" date="2015" name="Nature">
        <title>Complex archaea that bridge the gap between prokaryotes and eukaryotes.</title>
        <authorList>
            <person name="Spang A."/>
            <person name="Saw J.H."/>
            <person name="Jorgensen S.L."/>
            <person name="Zaremba-Niedzwiedzka K."/>
            <person name="Martijn J."/>
            <person name="Lind A.E."/>
            <person name="van Eijk R."/>
            <person name="Schleper C."/>
            <person name="Guy L."/>
            <person name="Ettema T.J."/>
        </authorList>
    </citation>
    <scope>NUCLEOTIDE SEQUENCE</scope>
</reference>
<evidence type="ECO:0000256" key="1">
    <source>
        <dbReference type="ARBA" id="ARBA00023125"/>
    </source>
</evidence>
<dbReference type="AlphaFoldDB" id="A0A0F9KFT6"/>
<dbReference type="NCBIfam" id="TIGR01766">
    <property type="entry name" value="IS200/IS605 family accessory protein TnpB-like domain"/>
    <property type="match status" value="1"/>
</dbReference>
<accession>A0A0F9KFT6</accession>
<dbReference type="GO" id="GO:0003677">
    <property type="term" value="F:DNA binding"/>
    <property type="evidence" value="ECO:0007669"/>
    <property type="project" value="UniProtKB-KW"/>
</dbReference>
<name>A0A0F9KFT6_9ZZZZ</name>
<sequence>MQFCHNNPYVNSLLIDNETKLAQQQTWYKKRIKYMKHQIKAIRKKIKQIREKNRYDRRLRGLYSRLSSVQNKLNVLRFKPIVFGTKQLFRQRILDKISRDEFRMRRDSSFCCVGKKQGVNLNLKVLPNMILKVRTFSKEKGKKWLIIPFTVNYTQEKWFTEILGLELYQVEVVRRFINGNIRYFAHISYEIPEVEPQYSFENGAVGLDMNYNFVSLCNVDKKGNFKSYHEVFFRNLHSYRKNKRVDYVSYKMDKVVNYCINKQKGLVIEDLYFDQEFSYGKKRNRKLSNFKTTALDLLERKCIKRGVAIKKVHPAYTSLIGKYKYSCSRNISVHILASYVIARKGLGFKEELPPIYKWLLAQVGDIIKPRLKPSSPYYNWSKLHGFFKHSGITSFKTSEVMEKALQMKYVLNSVTSEQPDNLKAGFSPAEKVDDWNKFWNFIEIPNFL</sequence>